<feature type="compositionally biased region" description="Polar residues" evidence="1">
    <location>
        <begin position="39"/>
        <end position="49"/>
    </location>
</feature>
<gene>
    <name evidence="2" type="ORF">Tci_215244</name>
</gene>
<organism evidence="2">
    <name type="scientific">Tanacetum cinerariifolium</name>
    <name type="common">Dalmatian daisy</name>
    <name type="synonym">Chrysanthemum cinerariifolium</name>
    <dbReference type="NCBI Taxonomy" id="118510"/>
    <lineage>
        <taxon>Eukaryota</taxon>
        <taxon>Viridiplantae</taxon>
        <taxon>Streptophyta</taxon>
        <taxon>Embryophyta</taxon>
        <taxon>Tracheophyta</taxon>
        <taxon>Spermatophyta</taxon>
        <taxon>Magnoliopsida</taxon>
        <taxon>eudicotyledons</taxon>
        <taxon>Gunneridae</taxon>
        <taxon>Pentapetalae</taxon>
        <taxon>asterids</taxon>
        <taxon>campanulids</taxon>
        <taxon>Asterales</taxon>
        <taxon>Asteraceae</taxon>
        <taxon>Asteroideae</taxon>
        <taxon>Anthemideae</taxon>
        <taxon>Anthemidinae</taxon>
        <taxon>Tanacetum</taxon>
    </lineage>
</organism>
<name>A0A699H1Y2_TANCI</name>
<feature type="non-terminal residue" evidence="2">
    <location>
        <position position="1"/>
    </location>
</feature>
<feature type="region of interest" description="Disordered" evidence="1">
    <location>
        <begin position="102"/>
        <end position="151"/>
    </location>
</feature>
<comment type="caution">
    <text evidence="2">The sequence shown here is derived from an EMBL/GenBank/DDBJ whole genome shotgun (WGS) entry which is preliminary data.</text>
</comment>
<dbReference type="AlphaFoldDB" id="A0A699H1Y2"/>
<protein>
    <submittedName>
        <fullName evidence="2">Uncharacterized protein</fullName>
    </submittedName>
</protein>
<proteinExistence type="predicted"/>
<accession>A0A699H1Y2</accession>
<dbReference type="EMBL" id="BKCJ010058135">
    <property type="protein sequence ID" value="GEW43268.1"/>
    <property type="molecule type" value="Genomic_DNA"/>
</dbReference>
<sequence>TDTESKPFKGKARTPESPHIAAPPTCHVEESEGSGTFGARSTSLDSTAPLSPEHPLTHTTPYLVPILRRTARMAVRVPPVMSPGLSVDIAGVAAMSDLAFRKSEEVEESSDSDSESDGVKDEGPTVEDEDPPAGDEGLRHGLDDEGCGVDIDGLGLEEEEEAVPGGQHQAALVVGTAVSAPLRLGYGALRHQELALEGDHVYTYTHHVDIPENGMVYIDVSVYPPSTSPVQTQPLPEWTSGSLPISPSPSVVPSHVSSPMILLTVPSPIASPMATSTTTIPVDED</sequence>
<feature type="compositionally biased region" description="Acidic residues" evidence="1">
    <location>
        <begin position="105"/>
        <end position="116"/>
    </location>
</feature>
<evidence type="ECO:0000313" key="2">
    <source>
        <dbReference type="EMBL" id="GEW43268.1"/>
    </source>
</evidence>
<feature type="region of interest" description="Disordered" evidence="1">
    <location>
        <begin position="1"/>
        <end position="58"/>
    </location>
</feature>
<reference evidence="2" key="1">
    <citation type="journal article" date="2019" name="Sci. Rep.">
        <title>Draft genome of Tanacetum cinerariifolium, the natural source of mosquito coil.</title>
        <authorList>
            <person name="Yamashiro T."/>
            <person name="Shiraishi A."/>
            <person name="Satake H."/>
            <person name="Nakayama K."/>
        </authorList>
    </citation>
    <scope>NUCLEOTIDE SEQUENCE</scope>
</reference>
<feature type="compositionally biased region" description="Acidic residues" evidence="1">
    <location>
        <begin position="124"/>
        <end position="133"/>
    </location>
</feature>
<evidence type="ECO:0000256" key="1">
    <source>
        <dbReference type="SAM" id="MobiDB-lite"/>
    </source>
</evidence>